<comment type="caution">
    <text evidence="2">The sequence shown here is derived from an EMBL/GenBank/DDBJ whole genome shotgun (WGS) entry which is preliminary data.</text>
</comment>
<evidence type="ECO:0000256" key="1">
    <source>
        <dbReference type="SAM" id="MobiDB-lite"/>
    </source>
</evidence>
<keyword evidence="3" id="KW-1185">Reference proteome</keyword>
<organism evidence="2 3">
    <name type="scientific">Dentipellis fragilis</name>
    <dbReference type="NCBI Taxonomy" id="205917"/>
    <lineage>
        <taxon>Eukaryota</taxon>
        <taxon>Fungi</taxon>
        <taxon>Dikarya</taxon>
        <taxon>Basidiomycota</taxon>
        <taxon>Agaricomycotina</taxon>
        <taxon>Agaricomycetes</taxon>
        <taxon>Russulales</taxon>
        <taxon>Hericiaceae</taxon>
        <taxon>Dentipellis</taxon>
    </lineage>
</organism>
<reference evidence="2 3" key="1">
    <citation type="submission" date="2019-02" db="EMBL/GenBank/DDBJ databases">
        <title>Genome sequencing of the rare red list fungi Dentipellis fragilis.</title>
        <authorList>
            <person name="Buettner E."/>
            <person name="Kellner H."/>
        </authorList>
    </citation>
    <scope>NUCLEOTIDE SEQUENCE [LARGE SCALE GENOMIC DNA]</scope>
    <source>
        <strain evidence="2 3">DSM 105465</strain>
    </source>
</reference>
<sequence length="103" mass="11424">MPNPTADAAYAQSSSSQNQARRITSTRSTSSVSPTKRKQLHDKDDSHPQDTAPTSVTDKSHSGMARKAAAWRAKSRDKSQQAQVHESRKVKRRKLAARWPANL</sequence>
<proteinExistence type="predicted"/>
<feature type="compositionally biased region" description="Low complexity" evidence="1">
    <location>
        <begin position="8"/>
        <end position="34"/>
    </location>
</feature>
<dbReference type="Proteomes" id="UP000298327">
    <property type="component" value="Unassembled WGS sequence"/>
</dbReference>
<protein>
    <submittedName>
        <fullName evidence="2">Uncharacterized protein</fullName>
    </submittedName>
</protein>
<name>A0A4Y9YYS3_9AGAM</name>
<evidence type="ECO:0000313" key="3">
    <source>
        <dbReference type="Proteomes" id="UP000298327"/>
    </source>
</evidence>
<gene>
    <name evidence="2" type="ORF">EVG20_g4190</name>
</gene>
<evidence type="ECO:0000313" key="2">
    <source>
        <dbReference type="EMBL" id="TFY66907.1"/>
    </source>
</evidence>
<dbReference type="EMBL" id="SEOQ01000209">
    <property type="protein sequence ID" value="TFY66907.1"/>
    <property type="molecule type" value="Genomic_DNA"/>
</dbReference>
<feature type="region of interest" description="Disordered" evidence="1">
    <location>
        <begin position="1"/>
        <end position="103"/>
    </location>
</feature>
<dbReference type="AlphaFoldDB" id="A0A4Y9YYS3"/>
<accession>A0A4Y9YYS3</accession>